<dbReference type="PANTHER" id="PTHR43133">
    <property type="entry name" value="RNA POLYMERASE ECF-TYPE SIGMA FACTO"/>
    <property type="match status" value="1"/>
</dbReference>
<sequence length="165" mass="20033">MELDKAYQENVNDLYRYLFSLSKDHFIAEDLVQEAFYRAYLQLEDYEISNIRAWLFKVAYHAFIDFQRKNKRLIIQDQIEERGNLSMETPEKKLLEKESFQLLLNDIHSLKEQERHVLLLCDLHQLKYNEAAEILNMKVNTLKSHLHRGRRKVMERVKERMMVDE</sequence>
<evidence type="ECO:0000256" key="4">
    <source>
        <dbReference type="ARBA" id="ARBA00023125"/>
    </source>
</evidence>
<evidence type="ECO:0000259" key="7">
    <source>
        <dbReference type="Pfam" id="PF08281"/>
    </source>
</evidence>
<evidence type="ECO:0000256" key="5">
    <source>
        <dbReference type="ARBA" id="ARBA00023163"/>
    </source>
</evidence>
<feature type="domain" description="RNA polymerase sigma factor 70 region 4 type 2" evidence="7">
    <location>
        <begin position="107"/>
        <end position="152"/>
    </location>
</feature>
<dbReference type="Gene3D" id="1.10.10.10">
    <property type="entry name" value="Winged helix-like DNA-binding domain superfamily/Winged helix DNA-binding domain"/>
    <property type="match status" value="1"/>
</dbReference>
<keyword evidence="4" id="KW-0238">DNA-binding</keyword>
<dbReference type="Pfam" id="PF08281">
    <property type="entry name" value="Sigma70_r4_2"/>
    <property type="match status" value="1"/>
</dbReference>
<accession>A0ABN8KQG7</accession>
<organism evidence="8 9">
    <name type="scientific">Neobacillus rhizosphaerae</name>
    <dbReference type="NCBI Taxonomy" id="2880965"/>
    <lineage>
        <taxon>Bacteria</taxon>
        <taxon>Bacillati</taxon>
        <taxon>Bacillota</taxon>
        <taxon>Bacilli</taxon>
        <taxon>Bacillales</taxon>
        <taxon>Bacillaceae</taxon>
        <taxon>Neobacillus</taxon>
    </lineage>
</organism>
<comment type="caution">
    <text evidence="8">The sequence shown here is derived from an EMBL/GenBank/DDBJ whole genome shotgun (WGS) entry which is preliminary data.</text>
</comment>
<evidence type="ECO:0000256" key="2">
    <source>
        <dbReference type="ARBA" id="ARBA00023015"/>
    </source>
</evidence>
<dbReference type="InterPro" id="IPR036388">
    <property type="entry name" value="WH-like_DNA-bd_sf"/>
</dbReference>
<dbReference type="PANTHER" id="PTHR43133:SF52">
    <property type="entry name" value="ECF RNA POLYMERASE SIGMA FACTOR SIGL"/>
    <property type="match status" value="1"/>
</dbReference>
<comment type="similarity">
    <text evidence="1">Belongs to the sigma-70 factor family. ECF subfamily.</text>
</comment>
<evidence type="ECO:0000256" key="3">
    <source>
        <dbReference type="ARBA" id="ARBA00023082"/>
    </source>
</evidence>
<evidence type="ECO:0000259" key="6">
    <source>
        <dbReference type="Pfam" id="PF04542"/>
    </source>
</evidence>
<dbReference type="InterPro" id="IPR013325">
    <property type="entry name" value="RNA_pol_sigma_r2"/>
</dbReference>
<dbReference type="InterPro" id="IPR014284">
    <property type="entry name" value="RNA_pol_sigma-70_dom"/>
</dbReference>
<dbReference type="SUPFAM" id="SSF88659">
    <property type="entry name" value="Sigma3 and sigma4 domains of RNA polymerase sigma factors"/>
    <property type="match status" value="1"/>
</dbReference>
<evidence type="ECO:0000313" key="9">
    <source>
        <dbReference type="Proteomes" id="UP000838308"/>
    </source>
</evidence>
<keyword evidence="5" id="KW-0804">Transcription</keyword>
<keyword evidence="2" id="KW-0805">Transcription regulation</keyword>
<proteinExistence type="inferred from homology"/>
<dbReference type="Proteomes" id="UP000838308">
    <property type="component" value="Unassembled WGS sequence"/>
</dbReference>
<keyword evidence="9" id="KW-1185">Reference proteome</keyword>
<dbReference type="NCBIfam" id="TIGR02937">
    <property type="entry name" value="sigma70-ECF"/>
    <property type="match status" value="1"/>
</dbReference>
<dbReference type="InterPro" id="IPR013324">
    <property type="entry name" value="RNA_pol_sigma_r3/r4-like"/>
</dbReference>
<dbReference type="InterPro" id="IPR007627">
    <property type="entry name" value="RNA_pol_sigma70_r2"/>
</dbReference>
<dbReference type="RefSeq" id="WP_248736205.1">
    <property type="nucleotide sequence ID" value="NZ_CALBWS010000021.1"/>
</dbReference>
<dbReference type="InterPro" id="IPR039425">
    <property type="entry name" value="RNA_pol_sigma-70-like"/>
</dbReference>
<feature type="domain" description="RNA polymerase sigma-70 region 2" evidence="6">
    <location>
        <begin position="7"/>
        <end position="72"/>
    </location>
</feature>
<protein>
    <submittedName>
        <fullName evidence="8">ECF RNA polymerase sigma factor SigM</fullName>
    </submittedName>
</protein>
<dbReference type="InterPro" id="IPR014296">
    <property type="entry name" value="RNA_pol_sigma-M_bacilli"/>
</dbReference>
<dbReference type="EMBL" id="CALBWS010000021">
    <property type="protein sequence ID" value="CAH2715944.1"/>
    <property type="molecule type" value="Genomic_DNA"/>
</dbReference>
<dbReference type="InterPro" id="IPR013249">
    <property type="entry name" value="RNA_pol_sigma70_r4_t2"/>
</dbReference>
<dbReference type="Gene3D" id="1.10.1740.10">
    <property type="match status" value="1"/>
</dbReference>
<dbReference type="Pfam" id="PF04542">
    <property type="entry name" value="Sigma70_r2"/>
    <property type="match status" value="1"/>
</dbReference>
<dbReference type="SUPFAM" id="SSF88946">
    <property type="entry name" value="Sigma2 domain of RNA polymerase sigma factors"/>
    <property type="match status" value="1"/>
</dbReference>
<evidence type="ECO:0000256" key="1">
    <source>
        <dbReference type="ARBA" id="ARBA00010641"/>
    </source>
</evidence>
<dbReference type="NCBIfam" id="TIGR02950">
    <property type="entry name" value="SigM_subfam"/>
    <property type="match status" value="1"/>
</dbReference>
<keyword evidence="3" id="KW-0731">Sigma factor</keyword>
<reference evidence="8" key="1">
    <citation type="submission" date="2022-04" db="EMBL/GenBank/DDBJ databases">
        <authorList>
            <person name="Criscuolo A."/>
        </authorList>
    </citation>
    <scope>NUCLEOTIDE SEQUENCE</scope>
    <source>
        <strain evidence="8">CIP111895</strain>
    </source>
</reference>
<name>A0ABN8KQG7_9BACI</name>
<gene>
    <name evidence="8" type="primary">sigM_3</name>
    <name evidence="8" type="ORF">BACCIP111895_03128</name>
</gene>
<evidence type="ECO:0000313" key="8">
    <source>
        <dbReference type="EMBL" id="CAH2715944.1"/>
    </source>
</evidence>